<dbReference type="PANTHER" id="PTHR21237">
    <property type="entry name" value="GRPE PROTEIN"/>
    <property type="match status" value="1"/>
</dbReference>
<dbReference type="PANTHER" id="PTHR21237:SF23">
    <property type="entry name" value="GRPE PROTEIN HOMOLOG, MITOCHONDRIAL"/>
    <property type="match status" value="1"/>
</dbReference>
<dbReference type="GO" id="GO:0051082">
    <property type="term" value="F:unfolded protein binding"/>
    <property type="evidence" value="ECO:0007669"/>
    <property type="project" value="TreeGrafter"/>
</dbReference>
<dbReference type="HAMAP" id="MF_01151">
    <property type="entry name" value="GrpE"/>
    <property type="match status" value="1"/>
</dbReference>
<comment type="function">
    <text evidence="3 4">Participates actively in the response to hyperosmotic and heat shock by preventing the aggregation of stress-denatured proteins, in association with DnaK and GrpE. It is the nucleotide exchange factor for DnaK and may function as a thermosensor. Unfolded proteins bind initially to DnaJ; upon interaction with the DnaJ-bound protein, DnaK hydrolyzes its bound ATP, resulting in the formation of a stable complex. GrpE releases ADP from DnaK; ATP binding to DnaK triggers the release of the substrate protein, thus completing the reaction cycle. Several rounds of ATP-dependent interactions between DnaJ, DnaK and GrpE are required for fully efficient folding.</text>
</comment>
<reference evidence="7" key="1">
    <citation type="submission" date="2020-04" db="EMBL/GenBank/DDBJ databases">
        <authorList>
            <person name="Zhang T."/>
        </authorList>
    </citation>
    <scope>NUCLEOTIDE SEQUENCE</scope>
    <source>
        <strain evidence="7">HKST-UBA16</strain>
    </source>
</reference>
<evidence type="ECO:0000256" key="1">
    <source>
        <dbReference type="ARBA" id="ARBA00009054"/>
    </source>
</evidence>
<keyword evidence="3 4" id="KW-0346">Stress response</keyword>
<dbReference type="InterPro" id="IPR009012">
    <property type="entry name" value="GrpE_head"/>
</dbReference>
<dbReference type="PROSITE" id="PS01071">
    <property type="entry name" value="GRPE"/>
    <property type="match status" value="1"/>
</dbReference>
<evidence type="ECO:0000313" key="7">
    <source>
        <dbReference type="EMBL" id="MCA9374940.1"/>
    </source>
</evidence>
<dbReference type="PRINTS" id="PR00773">
    <property type="entry name" value="GRPEPROTEIN"/>
</dbReference>
<comment type="subcellular location">
    <subcellularLocation>
        <location evidence="3">Cytoplasm</location>
    </subcellularLocation>
</comment>
<dbReference type="Pfam" id="PF01025">
    <property type="entry name" value="GrpE"/>
    <property type="match status" value="1"/>
</dbReference>
<dbReference type="InterPro" id="IPR013805">
    <property type="entry name" value="GrpE_CC"/>
</dbReference>
<dbReference type="InterPro" id="IPR000740">
    <property type="entry name" value="GrpE"/>
</dbReference>
<evidence type="ECO:0000256" key="5">
    <source>
        <dbReference type="RuleBase" id="RU004478"/>
    </source>
</evidence>
<reference evidence="7" key="2">
    <citation type="journal article" date="2021" name="Microbiome">
        <title>Successional dynamics and alternative stable states in a saline activated sludge microbial community over 9 years.</title>
        <authorList>
            <person name="Wang Y."/>
            <person name="Ye J."/>
            <person name="Ju F."/>
            <person name="Liu L."/>
            <person name="Boyd J.A."/>
            <person name="Deng Y."/>
            <person name="Parks D.H."/>
            <person name="Jiang X."/>
            <person name="Yin X."/>
            <person name="Woodcroft B.J."/>
            <person name="Tyson G.W."/>
            <person name="Hugenholtz P."/>
            <person name="Polz M.F."/>
            <person name="Zhang T."/>
        </authorList>
    </citation>
    <scope>NUCLEOTIDE SEQUENCE</scope>
    <source>
        <strain evidence="7">HKST-UBA16</strain>
    </source>
</reference>
<comment type="subunit">
    <text evidence="3">Homodimer.</text>
</comment>
<dbReference type="GO" id="GO:0005737">
    <property type="term" value="C:cytoplasm"/>
    <property type="evidence" value="ECO:0007669"/>
    <property type="project" value="UniProtKB-SubCell"/>
</dbReference>
<name>A0A955HXN5_9BACT</name>
<evidence type="ECO:0000313" key="8">
    <source>
        <dbReference type="Proteomes" id="UP000748332"/>
    </source>
</evidence>
<evidence type="ECO:0000256" key="2">
    <source>
        <dbReference type="ARBA" id="ARBA00023186"/>
    </source>
</evidence>
<dbReference type="GO" id="GO:0042803">
    <property type="term" value="F:protein homodimerization activity"/>
    <property type="evidence" value="ECO:0007669"/>
    <property type="project" value="InterPro"/>
</dbReference>
<keyword evidence="2 3" id="KW-0143">Chaperone</keyword>
<dbReference type="AlphaFoldDB" id="A0A955HXN5"/>
<evidence type="ECO:0000256" key="6">
    <source>
        <dbReference type="SAM" id="Coils"/>
    </source>
</evidence>
<keyword evidence="3" id="KW-0963">Cytoplasm</keyword>
<dbReference type="GO" id="GO:0006457">
    <property type="term" value="P:protein folding"/>
    <property type="evidence" value="ECO:0007669"/>
    <property type="project" value="InterPro"/>
</dbReference>
<organism evidence="7 8">
    <name type="scientific">Candidatus Dojkabacteria bacterium</name>
    <dbReference type="NCBI Taxonomy" id="2099670"/>
    <lineage>
        <taxon>Bacteria</taxon>
        <taxon>Candidatus Dojkabacteria</taxon>
    </lineage>
</organism>
<dbReference type="GO" id="GO:0051087">
    <property type="term" value="F:protein-folding chaperone binding"/>
    <property type="evidence" value="ECO:0007669"/>
    <property type="project" value="InterPro"/>
</dbReference>
<dbReference type="Gene3D" id="2.30.22.10">
    <property type="entry name" value="Head domain of nucleotide exchange factor GrpE"/>
    <property type="match status" value="1"/>
</dbReference>
<dbReference type="SUPFAM" id="SSF51064">
    <property type="entry name" value="Head domain of nucleotide exchange factor GrpE"/>
    <property type="match status" value="1"/>
</dbReference>
<dbReference type="SUPFAM" id="SSF58014">
    <property type="entry name" value="Coiled-coil domain of nucleotide exchange factor GrpE"/>
    <property type="match status" value="1"/>
</dbReference>
<comment type="similarity">
    <text evidence="1 3 5">Belongs to the GrpE family.</text>
</comment>
<dbReference type="Proteomes" id="UP000748332">
    <property type="component" value="Unassembled WGS sequence"/>
</dbReference>
<keyword evidence="6" id="KW-0175">Coiled coil</keyword>
<dbReference type="Gene3D" id="3.90.20.20">
    <property type="match status" value="1"/>
</dbReference>
<evidence type="ECO:0000256" key="4">
    <source>
        <dbReference type="RuleBase" id="RU000639"/>
    </source>
</evidence>
<sequence length="186" mass="20677">MMNSSAKHGHKKNSSEENRNVEELLKKIQELTNMVDSIEEAKIGLQNQLQKALADYRNLEKNMEDRVGLSVMREKRSLLSGFIELMDDIKFALKAGEKLGLKGEGKAWLDGVVDTLSKMEHVLSSVGVQIIEVKAGDQFDSKIHEAIAVISVKAADNTIVEVSQPGYMMDNVVIRPARVVINKSNK</sequence>
<evidence type="ECO:0000256" key="3">
    <source>
        <dbReference type="HAMAP-Rule" id="MF_01151"/>
    </source>
</evidence>
<dbReference type="EMBL" id="JAGQLM010000049">
    <property type="protein sequence ID" value="MCA9374940.1"/>
    <property type="molecule type" value="Genomic_DNA"/>
</dbReference>
<proteinExistence type="inferred from homology"/>
<gene>
    <name evidence="3" type="primary">grpE</name>
    <name evidence="7" type="ORF">KC622_01270</name>
</gene>
<accession>A0A955HXN5</accession>
<protein>
    <recommendedName>
        <fullName evidence="3 4">Protein GrpE</fullName>
    </recommendedName>
    <alternativeName>
        <fullName evidence="3">HSP-70 cofactor</fullName>
    </alternativeName>
</protein>
<feature type="coiled-coil region" evidence="6">
    <location>
        <begin position="11"/>
        <end position="66"/>
    </location>
</feature>
<dbReference type="GO" id="GO:0000774">
    <property type="term" value="F:adenyl-nucleotide exchange factor activity"/>
    <property type="evidence" value="ECO:0007669"/>
    <property type="project" value="InterPro"/>
</dbReference>
<comment type="caution">
    <text evidence="7">The sequence shown here is derived from an EMBL/GenBank/DDBJ whole genome shotgun (WGS) entry which is preliminary data.</text>
</comment>